<accession>A0A2K3CQC7</accession>
<evidence type="ECO:0000256" key="4">
    <source>
        <dbReference type="ARBA" id="ARBA00023015"/>
    </source>
</evidence>
<dbReference type="Gramene" id="PNW70489">
    <property type="protein sequence ID" value="PNW70489"/>
    <property type="gene ID" value="CHLRE_17g722050v5"/>
</dbReference>
<dbReference type="InterPro" id="IPR038291">
    <property type="entry name" value="SAP30_C_sf"/>
</dbReference>
<evidence type="ECO:0000256" key="1">
    <source>
        <dbReference type="ARBA" id="ARBA00004123"/>
    </source>
</evidence>
<dbReference type="OMA" id="RRYSRVH"/>
<evidence type="ECO:0000259" key="7">
    <source>
        <dbReference type="Pfam" id="PF13867"/>
    </source>
</evidence>
<dbReference type="InterPro" id="IPR025718">
    <property type="entry name" value="SAP30_Sin3-bd"/>
</dbReference>
<dbReference type="GeneID" id="66057032"/>
<dbReference type="KEGG" id="cre:CHLRE_17g722050v5"/>
<keyword evidence="9" id="KW-1185">Reference proteome</keyword>
<dbReference type="ExpressionAtlas" id="A0A2K3CQC7">
    <property type="expression patterns" value="baseline and differential"/>
</dbReference>
<name>A0A2K3CQC7_CHLRE</name>
<gene>
    <name evidence="8" type="ORF">CHLRE_17g722050v5</name>
</gene>
<evidence type="ECO:0000256" key="6">
    <source>
        <dbReference type="ARBA" id="ARBA00023242"/>
    </source>
</evidence>
<dbReference type="Gene3D" id="6.10.160.20">
    <property type="match status" value="1"/>
</dbReference>
<keyword evidence="5" id="KW-0804">Transcription</keyword>
<organism evidence="8 9">
    <name type="scientific">Chlamydomonas reinhardtii</name>
    <name type="common">Chlamydomonas smithii</name>
    <dbReference type="NCBI Taxonomy" id="3055"/>
    <lineage>
        <taxon>Eukaryota</taxon>
        <taxon>Viridiplantae</taxon>
        <taxon>Chlorophyta</taxon>
        <taxon>core chlorophytes</taxon>
        <taxon>Chlorophyceae</taxon>
        <taxon>CS clade</taxon>
        <taxon>Chlamydomonadales</taxon>
        <taxon>Chlamydomonadaceae</taxon>
        <taxon>Chlamydomonas</taxon>
    </lineage>
</organism>
<evidence type="ECO:0000313" key="9">
    <source>
        <dbReference type="Proteomes" id="UP000006906"/>
    </source>
</evidence>
<dbReference type="AlphaFoldDB" id="A0A2K3CQC7"/>
<evidence type="ECO:0000256" key="3">
    <source>
        <dbReference type="ARBA" id="ARBA00022491"/>
    </source>
</evidence>
<dbReference type="RefSeq" id="XP_042914734.1">
    <property type="nucleotide sequence ID" value="XM_043072274.1"/>
</dbReference>
<comment type="similarity">
    <text evidence="2">Belongs to the SAP30 family.</text>
</comment>
<keyword evidence="3" id="KW-0678">Repressor</keyword>
<sequence>MDTDPRRGSSQFGTPATLRPRLNFGKLDVNSLKRYQRVHKLQVGVPQTASKEQLVSAVTRHFSAQVVSDELKVIAAFVTAVQKRQTLSKK</sequence>
<evidence type="ECO:0000256" key="5">
    <source>
        <dbReference type="ARBA" id="ARBA00023163"/>
    </source>
</evidence>
<evidence type="ECO:0000313" key="8">
    <source>
        <dbReference type="EMBL" id="PNW70489.1"/>
    </source>
</evidence>
<protein>
    <recommendedName>
        <fullName evidence="7">Histone deacetylase complex subunit SAP30 Sin3 binding domain-containing protein</fullName>
    </recommendedName>
</protein>
<dbReference type="InterPro" id="IPR024145">
    <property type="entry name" value="His_deAcase_SAP30/SAP30L"/>
</dbReference>
<dbReference type="PANTHER" id="PTHR13286">
    <property type="entry name" value="SAP30"/>
    <property type="match status" value="1"/>
</dbReference>
<dbReference type="InParanoid" id="A0A2K3CQC7"/>
<keyword evidence="4" id="KW-0805">Transcription regulation</keyword>
<dbReference type="GO" id="GO:0005634">
    <property type="term" value="C:nucleus"/>
    <property type="evidence" value="ECO:0007669"/>
    <property type="project" value="UniProtKB-SubCell"/>
</dbReference>
<dbReference type="EMBL" id="CM008978">
    <property type="protein sequence ID" value="PNW70489.1"/>
    <property type="molecule type" value="Genomic_DNA"/>
</dbReference>
<proteinExistence type="inferred from homology"/>
<comment type="subcellular location">
    <subcellularLocation>
        <location evidence="1">Nucleus</location>
    </subcellularLocation>
</comment>
<feature type="domain" description="Histone deacetylase complex subunit SAP30 Sin3 binding" evidence="7">
    <location>
        <begin position="27"/>
        <end position="81"/>
    </location>
</feature>
<dbReference type="Proteomes" id="UP000006906">
    <property type="component" value="Chromosome 17"/>
</dbReference>
<keyword evidence="6" id="KW-0539">Nucleus</keyword>
<evidence type="ECO:0000256" key="2">
    <source>
        <dbReference type="ARBA" id="ARBA00006283"/>
    </source>
</evidence>
<reference evidence="8 9" key="1">
    <citation type="journal article" date="2007" name="Science">
        <title>The Chlamydomonas genome reveals the evolution of key animal and plant functions.</title>
        <authorList>
            <person name="Merchant S.S."/>
            <person name="Prochnik S.E."/>
            <person name="Vallon O."/>
            <person name="Harris E.H."/>
            <person name="Karpowicz S.J."/>
            <person name="Witman G.B."/>
            <person name="Terry A."/>
            <person name="Salamov A."/>
            <person name="Fritz-Laylin L.K."/>
            <person name="Marechal-Drouard L."/>
            <person name="Marshall W.F."/>
            <person name="Qu L.H."/>
            <person name="Nelson D.R."/>
            <person name="Sanderfoot A.A."/>
            <person name="Spalding M.H."/>
            <person name="Kapitonov V.V."/>
            <person name="Ren Q."/>
            <person name="Ferris P."/>
            <person name="Lindquist E."/>
            <person name="Shapiro H."/>
            <person name="Lucas S.M."/>
            <person name="Grimwood J."/>
            <person name="Schmutz J."/>
            <person name="Cardol P."/>
            <person name="Cerutti H."/>
            <person name="Chanfreau G."/>
            <person name="Chen C.L."/>
            <person name="Cognat V."/>
            <person name="Croft M.T."/>
            <person name="Dent R."/>
            <person name="Dutcher S."/>
            <person name="Fernandez E."/>
            <person name="Fukuzawa H."/>
            <person name="Gonzalez-Ballester D."/>
            <person name="Gonzalez-Halphen D."/>
            <person name="Hallmann A."/>
            <person name="Hanikenne M."/>
            <person name="Hippler M."/>
            <person name="Inwood W."/>
            <person name="Jabbari K."/>
            <person name="Kalanon M."/>
            <person name="Kuras R."/>
            <person name="Lefebvre P.A."/>
            <person name="Lemaire S.D."/>
            <person name="Lobanov A.V."/>
            <person name="Lohr M."/>
            <person name="Manuell A."/>
            <person name="Meier I."/>
            <person name="Mets L."/>
            <person name="Mittag M."/>
            <person name="Mittelmeier T."/>
            <person name="Moroney J.V."/>
            <person name="Moseley J."/>
            <person name="Napoli C."/>
            <person name="Nedelcu A.M."/>
            <person name="Niyogi K."/>
            <person name="Novoselov S.V."/>
            <person name="Paulsen I.T."/>
            <person name="Pazour G."/>
            <person name="Purton S."/>
            <person name="Ral J.P."/>
            <person name="Riano-Pachon D.M."/>
            <person name="Riekhof W."/>
            <person name="Rymarquis L."/>
            <person name="Schroda M."/>
            <person name="Stern D."/>
            <person name="Umen J."/>
            <person name="Willows R."/>
            <person name="Wilson N."/>
            <person name="Zimmer S.L."/>
            <person name="Allmer J."/>
            <person name="Balk J."/>
            <person name="Bisova K."/>
            <person name="Chen C.J."/>
            <person name="Elias M."/>
            <person name="Gendler K."/>
            <person name="Hauser C."/>
            <person name="Lamb M.R."/>
            <person name="Ledford H."/>
            <person name="Long J.C."/>
            <person name="Minagawa J."/>
            <person name="Page M.D."/>
            <person name="Pan J."/>
            <person name="Pootakham W."/>
            <person name="Roje S."/>
            <person name="Rose A."/>
            <person name="Stahlberg E."/>
            <person name="Terauchi A.M."/>
            <person name="Yang P."/>
            <person name="Ball S."/>
            <person name="Bowler C."/>
            <person name="Dieckmann C.L."/>
            <person name="Gladyshev V.N."/>
            <person name="Green P."/>
            <person name="Jorgensen R."/>
            <person name="Mayfield S."/>
            <person name="Mueller-Roeber B."/>
            <person name="Rajamani S."/>
            <person name="Sayre R.T."/>
            <person name="Brokstein P."/>
            <person name="Dubchak I."/>
            <person name="Goodstein D."/>
            <person name="Hornick L."/>
            <person name="Huang Y.W."/>
            <person name="Jhaveri J."/>
            <person name="Luo Y."/>
            <person name="Martinez D."/>
            <person name="Ngau W.C."/>
            <person name="Otillar B."/>
            <person name="Poliakov A."/>
            <person name="Porter A."/>
            <person name="Szajkowski L."/>
            <person name="Werner G."/>
            <person name="Zhou K."/>
            <person name="Grigoriev I.V."/>
            <person name="Rokhsar D.S."/>
            <person name="Grossman A.R."/>
        </authorList>
    </citation>
    <scope>NUCLEOTIDE SEQUENCE [LARGE SCALE GENOMIC DNA]</scope>
    <source>
        <strain evidence="9">CC-503</strain>
    </source>
</reference>
<dbReference type="OrthoDB" id="510958at2759"/>
<dbReference type="Pfam" id="PF13867">
    <property type="entry name" value="SAP30_Sin3_bdg"/>
    <property type="match status" value="1"/>
</dbReference>